<dbReference type="EMBL" id="BMHA01000012">
    <property type="protein sequence ID" value="GGI08472.1"/>
    <property type="molecule type" value="Genomic_DNA"/>
</dbReference>
<feature type="transmembrane region" description="Helical" evidence="8">
    <location>
        <begin position="29"/>
        <end position="49"/>
    </location>
</feature>
<feature type="transmembrane region" description="Helical" evidence="8">
    <location>
        <begin position="225"/>
        <end position="245"/>
    </location>
</feature>
<keyword evidence="12" id="KW-1185">Reference proteome</keyword>
<evidence type="ECO:0000256" key="8">
    <source>
        <dbReference type="RuleBase" id="RU366033"/>
    </source>
</evidence>
<feature type="transmembrane region" description="Helical" evidence="8">
    <location>
        <begin position="178"/>
        <end position="197"/>
    </location>
</feature>
<dbReference type="RefSeq" id="WP_130650339.1">
    <property type="nucleotide sequence ID" value="NZ_BMHA01000012.1"/>
</dbReference>
<accession>A0A8J3EV49</accession>
<evidence type="ECO:0000256" key="6">
    <source>
        <dbReference type="ARBA" id="ARBA00023063"/>
    </source>
</evidence>
<keyword evidence="3 8" id="KW-0813">Transport</keyword>
<keyword evidence="7 8" id="KW-0472">Membrane</keyword>
<organism evidence="11 12">
    <name type="scientific">Egicoccus halophilus</name>
    <dbReference type="NCBI Taxonomy" id="1670830"/>
    <lineage>
        <taxon>Bacteria</taxon>
        <taxon>Bacillati</taxon>
        <taxon>Actinomycetota</taxon>
        <taxon>Nitriliruptoria</taxon>
        <taxon>Egicoccales</taxon>
        <taxon>Egicoccaceae</taxon>
        <taxon>Egicoccus</taxon>
    </lineage>
</organism>
<proteinExistence type="inferred from homology"/>
<feature type="region of interest" description="Disordered" evidence="9">
    <location>
        <begin position="482"/>
        <end position="503"/>
    </location>
</feature>
<feature type="transmembrane region" description="Helical" evidence="8">
    <location>
        <begin position="92"/>
        <end position="115"/>
    </location>
</feature>
<keyword evidence="5 8" id="KW-1133">Transmembrane helix</keyword>
<evidence type="ECO:0000313" key="12">
    <source>
        <dbReference type="Proteomes" id="UP000650511"/>
    </source>
</evidence>
<evidence type="ECO:0000256" key="4">
    <source>
        <dbReference type="ARBA" id="ARBA00022692"/>
    </source>
</evidence>
<dbReference type="InterPro" id="IPR036259">
    <property type="entry name" value="MFS_trans_sf"/>
</dbReference>
<comment type="similarity">
    <text evidence="2 8">Belongs to the major facilitator superfamily. Nitrate/nitrite porter (TC 2.A.1.8) family.</text>
</comment>
<evidence type="ECO:0000256" key="7">
    <source>
        <dbReference type="ARBA" id="ARBA00023136"/>
    </source>
</evidence>
<evidence type="ECO:0000259" key="10">
    <source>
        <dbReference type="PROSITE" id="PS50850"/>
    </source>
</evidence>
<reference evidence="11" key="2">
    <citation type="submission" date="2020-09" db="EMBL/GenBank/DDBJ databases">
        <authorList>
            <person name="Sun Q."/>
            <person name="Zhou Y."/>
        </authorList>
    </citation>
    <scope>NUCLEOTIDE SEQUENCE</scope>
    <source>
        <strain evidence="11">CGMCC 1.14988</strain>
    </source>
</reference>
<name>A0A8J3EV49_9ACTN</name>
<dbReference type="OrthoDB" id="9771451at2"/>
<dbReference type="GO" id="GO:0042128">
    <property type="term" value="P:nitrate assimilation"/>
    <property type="evidence" value="ECO:0007669"/>
    <property type="project" value="UniProtKB-UniRule"/>
</dbReference>
<keyword evidence="4 8" id="KW-0812">Transmembrane</keyword>
<dbReference type="Proteomes" id="UP000650511">
    <property type="component" value="Unassembled WGS sequence"/>
</dbReference>
<dbReference type="AlphaFoldDB" id="A0A8J3EV49"/>
<comment type="caution">
    <text evidence="11">The sequence shown here is derived from an EMBL/GenBank/DDBJ whole genome shotgun (WGS) entry which is preliminary data.</text>
</comment>
<dbReference type="Gene3D" id="1.20.1250.20">
    <property type="entry name" value="MFS general substrate transporter like domains"/>
    <property type="match status" value="2"/>
</dbReference>
<keyword evidence="8" id="KW-1003">Cell membrane</keyword>
<evidence type="ECO:0000256" key="1">
    <source>
        <dbReference type="ARBA" id="ARBA00004651"/>
    </source>
</evidence>
<dbReference type="InterPro" id="IPR011701">
    <property type="entry name" value="MFS"/>
</dbReference>
<feature type="transmembrane region" description="Helical" evidence="8">
    <location>
        <begin position="61"/>
        <end position="80"/>
    </location>
</feature>
<evidence type="ECO:0000256" key="2">
    <source>
        <dbReference type="ARBA" id="ARBA00008432"/>
    </source>
</evidence>
<dbReference type="Pfam" id="PF07690">
    <property type="entry name" value="MFS_1"/>
    <property type="match status" value="2"/>
</dbReference>
<dbReference type="NCBIfam" id="TIGR00886">
    <property type="entry name" value="2A0108"/>
    <property type="match status" value="1"/>
</dbReference>
<feature type="transmembrane region" description="Helical" evidence="8">
    <location>
        <begin position="426"/>
        <end position="447"/>
    </location>
</feature>
<dbReference type="PANTHER" id="PTHR23515">
    <property type="entry name" value="HIGH-AFFINITY NITRATE TRANSPORTER 2.3"/>
    <property type="match status" value="1"/>
</dbReference>
<feature type="transmembrane region" description="Helical" evidence="8">
    <location>
        <begin position="323"/>
        <end position="345"/>
    </location>
</feature>
<dbReference type="GO" id="GO:0015113">
    <property type="term" value="F:nitrite transmembrane transporter activity"/>
    <property type="evidence" value="ECO:0007669"/>
    <property type="project" value="InterPro"/>
</dbReference>
<dbReference type="InterPro" id="IPR004737">
    <property type="entry name" value="NO3_transporter_NarK/NarU-like"/>
</dbReference>
<evidence type="ECO:0000313" key="11">
    <source>
        <dbReference type="EMBL" id="GGI08472.1"/>
    </source>
</evidence>
<feature type="transmembrane region" description="Helical" evidence="8">
    <location>
        <begin position="298"/>
        <end position="317"/>
    </location>
</feature>
<dbReference type="GO" id="GO:0015112">
    <property type="term" value="F:nitrate transmembrane transporter activity"/>
    <property type="evidence" value="ECO:0007669"/>
    <property type="project" value="UniProtKB-UniRule"/>
</dbReference>
<evidence type="ECO:0000256" key="3">
    <source>
        <dbReference type="ARBA" id="ARBA00022448"/>
    </source>
</evidence>
<feature type="transmembrane region" description="Helical" evidence="8">
    <location>
        <begin position="366"/>
        <end position="384"/>
    </location>
</feature>
<evidence type="ECO:0000256" key="9">
    <source>
        <dbReference type="SAM" id="MobiDB-lite"/>
    </source>
</evidence>
<feature type="transmembrane region" description="Helical" evidence="8">
    <location>
        <begin position="453"/>
        <end position="472"/>
    </location>
</feature>
<keyword evidence="6 8" id="KW-0534">Nitrate assimilation</keyword>
<feature type="transmembrane region" description="Helical" evidence="8">
    <location>
        <begin position="390"/>
        <end position="414"/>
    </location>
</feature>
<feature type="transmembrane region" description="Helical" evidence="8">
    <location>
        <begin position="257"/>
        <end position="277"/>
    </location>
</feature>
<reference evidence="11" key="1">
    <citation type="journal article" date="2014" name="Int. J. Syst. Evol. Microbiol.">
        <title>Complete genome sequence of Corynebacterium casei LMG S-19264T (=DSM 44701T), isolated from a smear-ripened cheese.</title>
        <authorList>
            <consortium name="US DOE Joint Genome Institute (JGI-PGF)"/>
            <person name="Walter F."/>
            <person name="Albersmeier A."/>
            <person name="Kalinowski J."/>
            <person name="Ruckert C."/>
        </authorList>
    </citation>
    <scope>NUCLEOTIDE SEQUENCE</scope>
    <source>
        <strain evidence="11">CGMCC 1.14988</strain>
    </source>
</reference>
<evidence type="ECO:0000256" key="5">
    <source>
        <dbReference type="ARBA" id="ARBA00022989"/>
    </source>
</evidence>
<protein>
    <recommendedName>
        <fullName evidence="8">Nitrate/nitrite transporter</fullName>
    </recommendedName>
</protein>
<gene>
    <name evidence="11" type="ORF">GCM10011354_29250</name>
</gene>
<comment type="subcellular location">
    <subcellularLocation>
        <location evidence="1 8">Cell membrane</location>
        <topology evidence="1 8">Multi-pass membrane protein</topology>
    </subcellularLocation>
</comment>
<dbReference type="PROSITE" id="PS50850">
    <property type="entry name" value="MFS"/>
    <property type="match status" value="1"/>
</dbReference>
<feature type="domain" description="Major facilitator superfamily (MFS) profile" evidence="10">
    <location>
        <begin position="26"/>
        <end position="476"/>
    </location>
</feature>
<dbReference type="SUPFAM" id="SSF103473">
    <property type="entry name" value="MFS general substrate transporter"/>
    <property type="match status" value="1"/>
</dbReference>
<feature type="compositionally biased region" description="Polar residues" evidence="9">
    <location>
        <begin position="485"/>
        <end position="494"/>
    </location>
</feature>
<dbReference type="GO" id="GO:0005886">
    <property type="term" value="C:plasma membrane"/>
    <property type="evidence" value="ECO:0007669"/>
    <property type="project" value="UniProtKB-SubCell"/>
</dbReference>
<dbReference type="InterPro" id="IPR044772">
    <property type="entry name" value="NO3_transporter"/>
</dbReference>
<dbReference type="InterPro" id="IPR020846">
    <property type="entry name" value="MFS_dom"/>
</dbReference>
<sequence length="503" mass="52987">MTASSTRPSVGSHVSGLWRFTGRHRILHLTWFAFFLTFVVWFSFAPLAGTVAAELDLTSEQLGVLALCNVALTVPARLFVGMALDRWGPRRVYTTILTFCAVPALLTALATSFGMLVVARLAASLVGAGFVVGIRMVSEWFPPREVGVAEGLYGGWGNFGSAAAAMTLPTLAGMLGGWRVALASVGILAAAYGLVYLRSVSDTPDGRTYARPGRQGALEVTSRRAVFGLLALNVPLVAVLGLILWRLMLVGFLAPATMWGGLAVLAVLLALQSRTIWRVNEPARRDAYPAQDRYPFRNVAVLCLAYAVTFGSELAVVSMLPGFFADTFGLSPVVAGLAASAYAFMNLVARPTGGVLSDLLGNRRRTLLLLCAALGFGYALLAAVDGRWPLVLAVAATMACSFFVQAGEGATYAIVPLVKRRVSGQISGIVGAYGNIGSLVFLTLLLVTGPTTFFVTIGVCAVVAAVACRWLVEPDGAFDAELTPTPASTPTDANHQPPATVPV</sequence>